<dbReference type="PROSITE" id="PS50082">
    <property type="entry name" value="WD_REPEATS_2"/>
    <property type="match status" value="1"/>
</dbReference>
<dbReference type="PANTHER" id="PTHR16022">
    <property type="entry name" value="WD REPEAT DOMAIN 60"/>
    <property type="match status" value="1"/>
</dbReference>
<protein>
    <recommendedName>
        <fullName evidence="5">WD40 repeat-like protein</fullName>
    </recommendedName>
</protein>
<dbReference type="GO" id="GO:0005868">
    <property type="term" value="C:cytoplasmic dynein complex"/>
    <property type="evidence" value="ECO:0007669"/>
    <property type="project" value="InterPro"/>
</dbReference>
<dbReference type="PANTHER" id="PTHR16022:SF0">
    <property type="entry name" value="CYTOPLASMIC DYNEIN 2 INTERMEDIATE CHAIN 1"/>
    <property type="match status" value="1"/>
</dbReference>
<evidence type="ECO:0008006" key="5">
    <source>
        <dbReference type="Google" id="ProtNLM"/>
    </source>
</evidence>
<accession>A0AAD5Y596</accession>
<keyword evidence="4" id="KW-1185">Reference proteome</keyword>
<dbReference type="GO" id="GO:0005929">
    <property type="term" value="C:cilium"/>
    <property type="evidence" value="ECO:0007669"/>
    <property type="project" value="GOC"/>
</dbReference>
<evidence type="ECO:0000313" key="4">
    <source>
        <dbReference type="Proteomes" id="UP001210925"/>
    </source>
</evidence>
<comment type="caution">
    <text evidence="3">The sequence shown here is derived from an EMBL/GenBank/DDBJ whole genome shotgun (WGS) entry which is preliminary data.</text>
</comment>
<reference evidence="3" key="1">
    <citation type="submission" date="2020-05" db="EMBL/GenBank/DDBJ databases">
        <title>Phylogenomic resolution of chytrid fungi.</title>
        <authorList>
            <person name="Stajich J.E."/>
            <person name="Amses K."/>
            <person name="Simmons R."/>
            <person name="Seto K."/>
            <person name="Myers J."/>
            <person name="Bonds A."/>
            <person name="Quandt C.A."/>
            <person name="Barry K."/>
            <person name="Liu P."/>
            <person name="Grigoriev I."/>
            <person name="Longcore J.E."/>
            <person name="James T.Y."/>
        </authorList>
    </citation>
    <scope>NUCLEOTIDE SEQUENCE</scope>
    <source>
        <strain evidence="3">PLAUS21</strain>
    </source>
</reference>
<evidence type="ECO:0000313" key="3">
    <source>
        <dbReference type="EMBL" id="KAJ3252520.1"/>
    </source>
</evidence>
<dbReference type="InterPro" id="IPR015943">
    <property type="entry name" value="WD40/YVTN_repeat-like_dom_sf"/>
</dbReference>
<evidence type="ECO:0000256" key="1">
    <source>
        <dbReference type="PROSITE-ProRule" id="PRU00221"/>
    </source>
</evidence>
<feature type="compositionally biased region" description="Basic and acidic residues" evidence="2">
    <location>
        <begin position="7"/>
        <end position="22"/>
    </location>
</feature>
<dbReference type="GO" id="GO:0045504">
    <property type="term" value="F:dynein heavy chain binding"/>
    <property type="evidence" value="ECO:0007669"/>
    <property type="project" value="InterPro"/>
</dbReference>
<evidence type="ECO:0000256" key="2">
    <source>
        <dbReference type="SAM" id="MobiDB-lite"/>
    </source>
</evidence>
<dbReference type="GO" id="GO:0045503">
    <property type="term" value="F:dynein light chain binding"/>
    <property type="evidence" value="ECO:0007669"/>
    <property type="project" value="InterPro"/>
</dbReference>
<dbReference type="AlphaFoldDB" id="A0AAD5Y596"/>
<dbReference type="GO" id="GO:0042073">
    <property type="term" value="P:intraciliary transport"/>
    <property type="evidence" value="ECO:0007669"/>
    <property type="project" value="InterPro"/>
</dbReference>
<keyword evidence="1" id="KW-0853">WD repeat</keyword>
<dbReference type="EMBL" id="JADGKB010000138">
    <property type="protein sequence ID" value="KAJ3252520.1"/>
    <property type="molecule type" value="Genomic_DNA"/>
</dbReference>
<proteinExistence type="predicted"/>
<dbReference type="InterPro" id="IPR001680">
    <property type="entry name" value="WD40_rpt"/>
</dbReference>
<dbReference type="SMART" id="SM00320">
    <property type="entry name" value="WD40"/>
    <property type="match status" value="4"/>
</dbReference>
<sequence length="615" mass="70796">MLTPKSQENKFKPALLSREKTPDYSNYEEDFEEYDDSFEEYSEKSNHFELNRAMSRENDLAMVSQLKQKKESGSNSNIMELPAHKMKDLQELQQSALKEKNKLKHSDKQSKRQKDLAHLIQLDFVNYDLFELHPMNEYELYIRSFGSQKTSQVNIQTNSDTRAIDSQSDDWLVTDRWTQAPPHQLLETAAEYSQLPWIERPKSTEKHKVGKRLTGFLESAGQLVESILLEDETMEFKESCLNLNDDLLKNSIKFQVPEFIKAPVSRILFLDSLSKLICVVYKNVKISLNQVKTVIALWRIGDPLPSKYLVCYPEINCIFNPPELPSIIVGGSDDGSLQVWDFKNPETFVFENTPTIWPSAITDDLEENHKSPIIDLIQYSFQRNSFRIASVDSTANVQSWTVILEKTKIEVIAGERWKPPPLKSEYPTEHYVKSAKMLPQSQNYIFGSDYEIINQYNKHQGKVHPIQFKLHIHDAVINSVNCISISPCKPNLFLAGYANGDIALFNTEIDSPLITWEVENEIVDILWSPHRPAVFFAIDSKGILYIYDLIENFTSFTLDFQLFTTVQSIAISDKERKNLALGCVDGNIYMFELDSTLLESMTDEIKEFDHLIPPA</sequence>
<dbReference type="SUPFAM" id="SSF50978">
    <property type="entry name" value="WD40 repeat-like"/>
    <property type="match status" value="1"/>
</dbReference>
<feature type="repeat" description="WD" evidence="1">
    <location>
        <begin position="326"/>
        <end position="350"/>
    </location>
</feature>
<dbReference type="InterPro" id="IPR042505">
    <property type="entry name" value="DYNC2I1"/>
</dbReference>
<gene>
    <name evidence="3" type="ORF">HK103_001421</name>
</gene>
<dbReference type="InterPro" id="IPR036322">
    <property type="entry name" value="WD40_repeat_dom_sf"/>
</dbReference>
<dbReference type="Gene3D" id="2.130.10.10">
    <property type="entry name" value="YVTN repeat-like/Quinoprotein amine dehydrogenase"/>
    <property type="match status" value="1"/>
</dbReference>
<dbReference type="Proteomes" id="UP001210925">
    <property type="component" value="Unassembled WGS sequence"/>
</dbReference>
<name>A0AAD5Y596_9FUNG</name>
<organism evidence="3 4">
    <name type="scientific">Boothiomyces macroporosus</name>
    <dbReference type="NCBI Taxonomy" id="261099"/>
    <lineage>
        <taxon>Eukaryota</taxon>
        <taxon>Fungi</taxon>
        <taxon>Fungi incertae sedis</taxon>
        <taxon>Chytridiomycota</taxon>
        <taxon>Chytridiomycota incertae sedis</taxon>
        <taxon>Chytridiomycetes</taxon>
        <taxon>Rhizophydiales</taxon>
        <taxon>Terramycetaceae</taxon>
        <taxon>Boothiomyces</taxon>
    </lineage>
</organism>
<feature type="region of interest" description="Disordered" evidence="2">
    <location>
        <begin position="1"/>
        <end position="29"/>
    </location>
</feature>